<dbReference type="PROSITE" id="PS50181">
    <property type="entry name" value="FBOX"/>
    <property type="match status" value="1"/>
</dbReference>
<comment type="caution">
    <text evidence="2">The sequence shown here is derived from an EMBL/GenBank/DDBJ whole genome shotgun (WGS) entry which is preliminary data.</text>
</comment>
<gene>
    <name evidence="2" type="ORF">JVT61DRAFT_4570</name>
</gene>
<dbReference type="AlphaFoldDB" id="A0A8I2YMW4"/>
<organism evidence="2 3">
    <name type="scientific">Boletus reticuloceps</name>
    <dbReference type="NCBI Taxonomy" id="495285"/>
    <lineage>
        <taxon>Eukaryota</taxon>
        <taxon>Fungi</taxon>
        <taxon>Dikarya</taxon>
        <taxon>Basidiomycota</taxon>
        <taxon>Agaricomycotina</taxon>
        <taxon>Agaricomycetes</taxon>
        <taxon>Agaricomycetidae</taxon>
        <taxon>Boletales</taxon>
        <taxon>Boletineae</taxon>
        <taxon>Boletaceae</taxon>
        <taxon>Boletoideae</taxon>
        <taxon>Boletus</taxon>
    </lineage>
</organism>
<sequence>MESQRILPPEVISHILSFLSPQEVVWLRVVSKQFRDISYDRAIWTTLYRNAPLPRPPGPFPSQTVQFLERTLVQSERLAHSWTTQPMEEISSVGIRPHGALDFYAIVYGRWLIGCERYSKVKIVAYDLEAGSHPYQVLWEHYMHYSCDACPVVSSSGPLVHVLFTADSSSWKLLEFRVNGNSFHHTFTLDIPSAQLELEASVMIYGGHSPFSYIKSFSSREKIIFNVETRSFYKFPPFESELANTDQPSSHVVLTNTHVISFFPHTRTGFDRASSTLVRAFTAPADSQLHNGTGILRLSHEGVIPNCNVYNNADLIRNSIVDAESGTINIRLLHQTFNGKAMQNLHMSCIDLMLPKHSSTDIILPMTIDLHDITDVHVPRNSYFTGSHECSIDFSDDGHVRGFYHFFAPRGILGRLSHSIMQFTIDASRDRCVADLGPILTPRWHQVGDLSDAMRIFFDGVRGRICYDRRYIRGANTGIYEAALVVNIK</sequence>
<dbReference type="SMART" id="SM00256">
    <property type="entry name" value="FBOX"/>
    <property type="match status" value="1"/>
</dbReference>
<dbReference type="EMBL" id="JAGFBS010000018">
    <property type="protein sequence ID" value="KAG6374522.1"/>
    <property type="molecule type" value="Genomic_DNA"/>
</dbReference>
<evidence type="ECO:0000259" key="1">
    <source>
        <dbReference type="PROSITE" id="PS50181"/>
    </source>
</evidence>
<feature type="domain" description="F-box" evidence="1">
    <location>
        <begin position="1"/>
        <end position="47"/>
    </location>
</feature>
<dbReference type="Gene3D" id="1.20.1280.50">
    <property type="match status" value="1"/>
</dbReference>
<dbReference type="Pfam" id="PF12937">
    <property type="entry name" value="F-box-like"/>
    <property type="match status" value="1"/>
</dbReference>
<evidence type="ECO:0000313" key="3">
    <source>
        <dbReference type="Proteomes" id="UP000683000"/>
    </source>
</evidence>
<proteinExistence type="predicted"/>
<dbReference type="InterPro" id="IPR036047">
    <property type="entry name" value="F-box-like_dom_sf"/>
</dbReference>
<keyword evidence="3" id="KW-1185">Reference proteome</keyword>
<evidence type="ECO:0000313" key="2">
    <source>
        <dbReference type="EMBL" id="KAG6374522.1"/>
    </source>
</evidence>
<dbReference type="Proteomes" id="UP000683000">
    <property type="component" value="Unassembled WGS sequence"/>
</dbReference>
<dbReference type="OrthoDB" id="2670467at2759"/>
<reference evidence="2" key="1">
    <citation type="submission" date="2021-03" db="EMBL/GenBank/DDBJ databases">
        <title>Evolutionary innovations through gain and loss of genes in the ectomycorrhizal Boletales.</title>
        <authorList>
            <person name="Wu G."/>
            <person name="Miyauchi S."/>
            <person name="Morin E."/>
            <person name="Yang Z.-L."/>
            <person name="Xu J."/>
            <person name="Martin F.M."/>
        </authorList>
    </citation>
    <scope>NUCLEOTIDE SEQUENCE</scope>
    <source>
        <strain evidence="2">BR01</strain>
    </source>
</reference>
<dbReference type="InterPro" id="IPR001810">
    <property type="entry name" value="F-box_dom"/>
</dbReference>
<dbReference type="SUPFAM" id="SSF81383">
    <property type="entry name" value="F-box domain"/>
    <property type="match status" value="1"/>
</dbReference>
<accession>A0A8I2YMW4</accession>
<protein>
    <recommendedName>
        <fullName evidence="1">F-box domain-containing protein</fullName>
    </recommendedName>
</protein>
<name>A0A8I2YMW4_9AGAM</name>